<evidence type="ECO:0000313" key="5">
    <source>
        <dbReference type="Proteomes" id="UP000607559"/>
    </source>
</evidence>
<feature type="domain" description="Transglycosylase SLT" evidence="3">
    <location>
        <begin position="98"/>
        <end position="199"/>
    </location>
</feature>
<organism evidence="4 5">
    <name type="scientific">Puia dinghuensis</name>
    <dbReference type="NCBI Taxonomy" id="1792502"/>
    <lineage>
        <taxon>Bacteria</taxon>
        <taxon>Pseudomonadati</taxon>
        <taxon>Bacteroidota</taxon>
        <taxon>Chitinophagia</taxon>
        <taxon>Chitinophagales</taxon>
        <taxon>Chitinophagaceae</taxon>
        <taxon>Puia</taxon>
    </lineage>
</organism>
<dbReference type="EMBL" id="BMJC01000002">
    <property type="protein sequence ID" value="GGB00434.1"/>
    <property type="molecule type" value="Genomic_DNA"/>
</dbReference>
<dbReference type="Gene3D" id="1.10.530.10">
    <property type="match status" value="1"/>
</dbReference>
<comment type="caution">
    <text evidence="4">The sequence shown here is derived from an EMBL/GenBank/DDBJ whole genome shotgun (WGS) entry which is preliminary data.</text>
</comment>
<evidence type="ECO:0000256" key="2">
    <source>
        <dbReference type="SAM" id="SignalP"/>
    </source>
</evidence>
<reference evidence="4" key="1">
    <citation type="journal article" date="2014" name="Int. J. Syst. Evol. Microbiol.">
        <title>Complete genome sequence of Corynebacterium casei LMG S-19264T (=DSM 44701T), isolated from a smear-ripened cheese.</title>
        <authorList>
            <consortium name="US DOE Joint Genome Institute (JGI-PGF)"/>
            <person name="Walter F."/>
            <person name="Albersmeier A."/>
            <person name="Kalinowski J."/>
            <person name="Ruckert C."/>
        </authorList>
    </citation>
    <scope>NUCLEOTIDE SEQUENCE</scope>
    <source>
        <strain evidence="4">CGMCC 1.15448</strain>
    </source>
</reference>
<accession>A0A8J2XT39</accession>
<evidence type="ECO:0000313" key="4">
    <source>
        <dbReference type="EMBL" id="GGB00434.1"/>
    </source>
</evidence>
<gene>
    <name evidence="4" type="ORF">GCM10011511_24630</name>
</gene>
<dbReference type="Pfam" id="PF01464">
    <property type="entry name" value="SLT"/>
    <property type="match status" value="1"/>
</dbReference>
<name>A0A8J2XT39_9BACT</name>
<keyword evidence="2" id="KW-0732">Signal</keyword>
<dbReference type="PANTHER" id="PTHR37423:SF2">
    <property type="entry name" value="MEMBRANE-BOUND LYTIC MUREIN TRANSGLYCOSYLASE C"/>
    <property type="match status" value="1"/>
</dbReference>
<dbReference type="CDD" id="cd16894">
    <property type="entry name" value="MltD-like"/>
    <property type="match status" value="1"/>
</dbReference>
<keyword evidence="5" id="KW-1185">Reference proteome</keyword>
<dbReference type="AlphaFoldDB" id="A0A8J2XT39"/>
<protein>
    <recommendedName>
        <fullName evidence="3">Transglycosylase SLT domain-containing protein</fullName>
    </recommendedName>
</protein>
<dbReference type="InterPro" id="IPR023346">
    <property type="entry name" value="Lysozyme-like_dom_sf"/>
</dbReference>
<evidence type="ECO:0000259" key="3">
    <source>
        <dbReference type="Pfam" id="PF01464"/>
    </source>
</evidence>
<dbReference type="InterPro" id="IPR008258">
    <property type="entry name" value="Transglycosylase_SLT_dom_1"/>
</dbReference>
<proteinExistence type="inferred from homology"/>
<sequence>MLKSPMPLCFYSIAFIVATPTAANPGHASHESSPNVLYTGTAAAHTHKDKPVFTLTDRKGIRFVNAYIRNNDECLTIVKRRSEIPFAVIDSVLDRYRLPRELKYLAVVESELKSTAVSRVGAKGTWQLMPGTAHELGLAVNRKSDERKDLVKSTTAAAKYLRDLHHEFGDWLLVLAAYNGGPAPVHRAIHKAHSRNFWVLQQYLPAESRMHVKKFIATACYFESKESAKSLLVSNELIGVDE</sequence>
<feature type="signal peptide" evidence="2">
    <location>
        <begin position="1"/>
        <end position="22"/>
    </location>
</feature>
<dbReference type="PANTHER" id="PTHR37423">
    <property type="entry name" value="SOLUBLE LYTIC MUREIN TRANSGLYCOSYLASE-RELATED"/>
    <property type="match status" value="1"/>
</dbReference>
<reference evidence="4" key="2">
    <citation type="submission" date="2020-09" db="EMBL/GenBank/DDBJ databases">
        <authorList>
            <person name="Sun Q."/>
            <person name="Zhou Y."/>
        </authorList>
    </citation>
    <scope>NUCLEOTIDE SEQUENCE</scope>
    <source>
        <strain evidence="4">CGMCC 1.15448</strain>
    </source>
</reference>
<evidence type="ECO:0000256" key="1">
    <source>
        <dbReference type="ARBA" id="ARBA00007734"/>
    </source>
</evidence>
<feature type="chain" id="PRO_5035182580" description="Transglycosylase SLT domain-containing protein" evidence="2">
    <location>
        <begin position="23"/>
        <end position="242"/>
    </location>
</feature>
<dbReference type="SUPFAM" id="SSF53955">
    <property type="entry name" value="Lysozyme-like"/>
    <property type="match status" value="1"/>
</dbReference>
<dbReference type="Proteomes" id="UP000607559">
    <property type="component" value="Unassembled WGS sequence"/>
</dbReference>
<dbReference type="RefSeq" id="WP_188931922.1">
    <property type="nucleotide sequence ID" value="NZ_BMJC01000002.1"/>
</dbReference>
<comment type="similarity">
    <text evidence="1">Belongs to the transglycosylase Slt family.</text>
</comment>